<dbReference type="Proteomes" id="UP001266305">
    <property type="component" value="Unassembled WGS sequence"/>
</dbReference>
<name>A0ABQ9UMR0_SAGOE</name>
<gene>
    <name evidence="3" type="ORF">P7K49_023545</name>
</gene>
<evidence type="ECO:0000256" key="1">
    <source>
        <dbReference type="PROSITE-ProRule" id="PRU00043"/>
    </source>
</evidence>
<sequence>MDLGGDQVLHQAWSSCLLPIPDCLAGVANAPTGLTSLSADGGFRVFTVYLKVFLLPTSLREGECQWPGCARVYFSFFNTSFPACSSLKPRELCFPEKSLSFRIRENRPPGTFHQFRLLPVQFLCPNISVAYRLLEGECQHCGAAAQRLLLLGLLCLQPELSWSHPSPHKPTRDRGQVGGGVPQALPADQGISFPLLPTSATDDAAAAGHGTLEVSTRWALDREQREKYQLVAVCTVRASAREEVEMVPFPVTVYDEDDSAPTFPAGVDTASALVEFKRKELPAGPCLGRPGRLGAQPGTEQDEARRRPCGAHLCRCRRARRAARAGSIFL</sequence>
<accession>A0ABQ9UMR0</accession>
<evidence type="ECO:0000259" key="2">
    <source>
        <dbReference type="PROSITE" id="PS50268"/>
    </source>
</evidence>
<organism evidence="3 4">
    <name type="scientific">Saguinus oedipus</name>
    <name type="common">Cotton-top tamarin</name>
    <name type="synonym">Oedipomidas oedipus</name>
    <dbReference type="NCBI Taxonomy" id="9490"/>
    <lineage>
        <taxon>Eukaryota</taxon>
        <taxon>Metazoa</taxon>
        <taxon>Chordata</taxon>
        <taxon>Craniata</taxon>
        <taxon>Vertebrata</taxon>
        <taxon>Euteleostomi</taxon>
        <taxon>Mammalia</taxon>
        <taxon>Eutheria</taxon>
        <taxon>Euarchontoglires</taxon>
        <taxon>Primates</taxon>
        <taxon>Haplorrhini</taxon>
        <taxon>Platyrrhini</taxon>
        <taxon>Cebidae</taxon>
        <taxon>Callitrichinae</taxon>
        <taxon>Saguinus</taxon>
    </lineage>
</organism>
<evidence type="ECO:0000313" key="4">
    <source>
        <dbReference type="Proteomes" id="UP001266305"/>
    </source>
</evidence>
<proteinExistence type="predicted"/>
<dbReference type="InterPro" id="IPR002126">
    <property type="entry name" value="Cadherin-like_dom"/>
</dbReference>
<keyword evidence="4" id="KW-1185">Reference proteome</keyword>
<feature type="domain" description="Cadherin" evidence="2">
    <location>
        <begin position="214"/>
        <end position="263"/>
    </location>
</feature>
<comment type="caution">
    <text evidence="3">The sequence shown here is derived from an EMBL/GenBank/DDBJ whole genome shotgun (WGS) entry which is preliminary data.</text>
</comment>
<dbReference type="Gene3D" id="2.60.40.60">
    <property type="entry name" value="Cadherins"/>
    <property type="match status" value="2"/>
</dbReference>
<protein>
    <recommendedName>
        <fullName evidence="2">Cadherin domain-containing protein</fullName>
    </recommendedName>
</protein>
<dbReference type="EMBL" id="JASSZA010000011">
    <property type="protein sequence ID" value="KAK2098094.1"/>
    <property type="molecule type" value="Genomic_DNA"/>
</dbReference>
<dbReference type="PROSITE" id="PS50268">
    <property type="entry name" value="CADHERIN_2"/>
    <property type="match status" value="1"/>
</dbReference>
<evidence type="ECO:0000313" key="3">
    <source>
        <dbReference type="EMBL" id="KAK2098094.1"/>
    </source>
</evidence>
<keyword evidence="1" id="KW-0106">Calcium</keyword>
<reference evidence="3 4" key="1">
    <citation type="submission" date="2023-05" db="EMBL/GenBank/DDBJ databases">
        <title>B98-5 Cell Line De Novo Hybrid Assembly: An Optical Mapping Approach.</title>
        <authorList>
            <person name="Kananen K."/>
            <person name="Auerbach J.A."/>
            <person name="Kautto E."/>
            <person name="Blachly J.S."/>
        </authorList>
    </citation>
    <scope>NUCLEOTIDE SEQUENCE [LARGE SCALE GENOMIC DNA]</scope>
    <source>
        <strain evidence="3">B95-8</strain>
        <tissue evidence="3">Cell line</tissue>
    </source>
</reference>